<keyword evidence="2" id="KW-1185">Reference proteome</keyword>
<reference evidence="1 2" key="1">
    <citation type="submission" date="2018-02" db="EMBL/GenBank/DDBJ databases">
        <title>Complete genome sequencing of Faecalibacterium prausnitzii strains isolated from the human gut.</title>
        <authorList>
            <person name="Fitzgerald B.C."/>
            <person name="Shkoporov A.N."/>
            <person name="Ross P.R."/>
            <person name="Hill C."/>
        </authorList>
    </citation>
    <scope>NUCLEOTIDE SEQUENCE [LARGE SCALE GENOMIC DNA]</scope>
    <source>
        <strain evidence="1 2">APC922/41-1</strain>
    </source>
</reference>
<organism evidence="1 2">
    <name type="scientific">Faecalibacterium hattorii</name>
    <dbReference type="NCBI Taxonomy" id="2935520"/>
    <lineage>
        <taxon>Bacteria</taxon>
        <taxon>Bacillati</taxon>
        <taxon>Bacillota</taxon>
        <taxon>Clostridia</taxon>
        <taxon>Eubacteriales</taxon>
        <taxon>Oscillospiraceae</taxon>
        <taxon>Faecalibacterium</taxon>
    </lineage>
</organism>
<comment type="caution">
    <text evidence="1">The sequence shown here is derived from an EMBL/GenBank/DDBJ whole genome shotgun (WGS) entry which is preliminary data.</text>
</comment>
<proteinExistence type="predicted"/>
<accession>A0A329UP55</accession>
<evidence type="ECO:0000313" key="1">
    <source>
        <dbReference type="EMBL" id="RAW63517.1"/>
    </source>
</evidence>
<dbReference type="AlphaFoldDB" id="A0A329UP55"/>
<sequence length="73" mass="8668">MGKVWKIDKPCVDCGVMMYDVYPGKRYCDKCRKERFLKKAEPKPKKLTLQEIMREADKEGLQYASYCKKHGLY</sequence>
<dbReference type="EMBL" id="PRLC01000001">
    <property type="protein sequence ID" value="RAW63517.1"/>
    <property type="molecule type" value="Genomic_DNA"/>
</dbReference>
<name>A0A329UP55_9FIRM</name>
<evidence type="ECO:0000313" key="2">
    <source>
        <dbReference type="Proteomes" id="UP000250429"/>
    </source>
</evidence>
<dbReference type="RefSeq" id="WP_112143267.1">
    <property type="nucleotide sequence ID" value="NZ_PRLC01000001.1"/>
</dbReference>
<dbReference type="Proteomes" id="UP000250429">
    <property type="component" value="Unassembled WGS sequence"/>
</dbReference>
<protein>
    <submittedName>
        <fullName evidence="1">Uncharacterized protein</fullName>
    </submittedName>
</protein>
<gene>
    <name evidence="1" type="ORF">C4N23_00435</name>
</gene>